<dbReference type="EMBL" id="VSRR010014604">
    <property type="protein sequence ID" value="MPC57219.1"/>
    <property type="molecule type" value="Genomic_DNA"/>
</dbReference>
<proteinExistence type="predicted"/>
<evidence type="ECO:0000313" key="1">
    <source>
        <dbReference type="EMBL" id="MPC57219.1"/>
    </source>
</evidence>
<name>A0A5B7GI22_PORTR</name>
<evidence type="ECO:0000313" key="2">
    <source>
        <dbReference type="Proteomes" id="UP000324222"/>
    </source>
</evidence>
<dbReference type="Proteomes" id="UP000324222">
    <property type="component" value="Unassembled WGS sequence"/>
</dbReference>
<dbReference type="AlphaFoldDB" id="A0A5B7GI22"/>
<organism evidence="1 2">
    <name type="scientific">Portunus trituberculatus</name>
    <name type="common">Swimming crab</name>
    <name type="synonym">Neptunus trituberculatus</name>
    <dbReference type="NCBI Taxonomy" id="210409"/>
    <lineage>
        <taxon>Eukaryota</taxon>
        <taxon>Metazoa</taxon>
        <taxon>Ecdysozoa</taxon>
        <taxon>Arthropoda</taxon>
        <taxon>Crustacea</taxon>
        <taxon>Multicrustacea</taxon>
        <taxon>Malacostraca</taxon>
        <taxon>Eumalacostraca</taxon>
        <taxon>Eucarida</taxon>
        <taxon>Decapoda</taxon>
        <taxon>Pleocyemata</taxon>
        <taxon>Brachyura</taxon>
        <taxon>Eubrachyura</taxon>
        <taxon>Portunoidea</taxon>
        <taxon>Portunidae</taxon>
        <taxon>Portuninae</taxon>
        <taxon>Portunus</taxon>
    </lineage>
</organism>
<accession>A0A5B7GI22</accession>
<keyword evidence="2" id="KW-1185">Reference proteome</keyword>
<sequence>MPRPSWSVVWGRRGEQTWSGAVLTTTLYHKKGMLRTTIVALREMPPVHDCGPIFDESQN</sequence>
<protein>
    <submittedName>
        <fullName evidence="1">Uncharacterized protein</fullName>
    </submittedName>
</protein>
<comment type="caution">
    <text evidence="1">The sequence shown here is derived from an EMBL/GenBank/DDBJ whole genome shotgun (WGS) entry which is preliminary data.</text>
</comment>
<gene>
    <name evidence="1" type="ORF">E2C01_051195</name>
</gene>
<reference evidence="1 2" key="1">
    <citation type="submission" date="2019-05" db="EMBL/GenBank/DDBJ databases">
        <title>Another draft genome of Portunus trituberculatus and its Hox gene families provides insights of decapod evolution.</title>
        <authorList>
            <person name="Jeong J.-H."/>
            <person name="Song I."/>
            <person name="Kim S."/>
            <person name="Choi T."/>
            <person name="Kim D."/>
            <person name="Ryu S."/>
            <person name="Kim W."/>
        </authorList>
    </citation>
    <scope>NUCLEOTIDE SEQUENCE [LARGE SCALE GENOMIC DNA]</scope>
    <source>
        <tissue evidence="1">Muscle</tissue>
    </source>
</reference>